<dbReference type="InterPro" id="IPR000515">
    <property type="entry name" value="MetI-like"/>
</dbReference>
<dbReference type="GO" id="GO:0055085">
    <property type="term" value="P:transmembrane transport"/>
    <property type="evidence" value="ECO:0007669"/>
    <property type="project" value="InterPro"/>
</dbReference>
<evidence type="ECO:0000256" key="6">
    <source>
        <dbReference type="ARBA" id="ARBA00023136"/>
    </source>
</evidence>
<reference evidence="9 10" key="1">
    <citation type="submission" date="2020-08" db="EMBL/GenBank/DDBJ databases">
        <title>Cohnella phylogeny.</title>
        <authorList>
            <person name="Dunlap C."/>
        </authorList>
    </citation>
    <scope>NUCLEOTIDE SEQUENCE [LARGE SCALE GENOMIC DNA]</scope>
    <source>
        <strain evidence="9 10">DSM 25241</strain>
    </source>
</reference>
<keyword evidence="10" id="KW-1185">Reference proteome</keyword>
<dbReference type="AlphaFoldDB" id="A0A841T5U4"/>
<evidence type="ECO:0000259" key="8">
    <source>
        <dbReference type="PROSITE" id="PS50928"/>
    </source>
</evidence>
<comment type="similarity">
    <text evidence="7">Belongs to the binding-protein-dependent transport system permease family.</text>
</comment>
<evidence type="ECO:0000313" key="10">
    <source>
        <dbReference type="Proteomes" id="UP000535838"/>
    </source>
</evidence>
<dbReference type="GO" id="GO:0005886">
    <property type="term" value="C:plasma membrane"/>
    <property type="evidence" value="ECO:0007669"/>
    <property type="project" value="UniProtKB-SubCell"/>
</dbReference>
<evidence type="ECO:0000256" key="2">
    <source>
        <dbReference type="ARBA" id="ARBA00022448"/>
    </source>
</evidence>
<evidence type="ECO:0000313" key="9">
    <source>
        <dbReference type="EMBL" id="MBB6637450.1"/>
    </source>
</evidence>
<evidence type="ECO:0000256" key="7">
    <source>
        <dbReference type="RuleBase" id="RU363032"/>
    </source>
</evidence>
<evidence type="ECO:0000256" key="3">
    <source>
        <dbReference type="ARBA" id="ARBA00022475"/>
    </source>
</evidence>
<keyword evidence="3" id="KW-1003">Cell membrane</keyword>
<name>A0A841T5U4_9BACL</name>
<dbReference type="Proteomes" id="UP000535838">
    <property type="component" value="Unassembled WGS sequence"/>
</dbReference>
<comment type="subcellular location">
    <subcellularLocation>
        <location evidence="1 7">Cell membrane</location>
        <topology evidence="1 7">Multi-pass membrane protein</topology>
    </subcellularLocation>
</comment>
<evidence type="ECO:0000256" key="5">
    <source>
        <dbReference type="ARBA" id="ARBA00022989"/>
    </source>
</evidence>
<feature type="transmembrane region" description="Helical" evidence="7">
    <location>
        <begin position="79"/>
        <end position="100"/>
    </location>
</feature>
<dbReference type="SUPFAM" id="SSF161098">
    <property type="entry name" value="MetI-like"/>
    <property type="match status" value="1"/>
</dbReference>
<proteinExistence type="inferred from homology"/>
<evidence type="ECO:0000256" key="4">
    <source>
        <dbReference type="ARBA" id="ARBA00022692"/>
    </source>
</evidence>
<feature type="transmembrane region" description="Helical" evidence="7">
    <location>
        <begin position="112"/>
        <end position="133"/>
    </location>
</feature>
<dbReference type="CDD" id="cd06261">
    <property type="entry name" value="TM_PBP2"/>
    <property type="match status" value="1"/>
</dbReference>
<feature type="transmembrane region" description="Helical" evidence="7">
    <location>
        <begin position="160"/>
        <end position="183"/>
    </location>
</feature>
<keyword evidence="2 7" id="KW-0813">Transport</keyword>
<dbReference type="Pfam" id="PF00528">
    <property type="entry name" value="BPD_transp_1"/>
    <property type="match status" value="1"/>
</dbReference>
<accession>A0A841T5U4</accession>
<dbReference type="PANTHER" id="PTHR43227">
    <property type="entry name" value="BLL4140 PROTEIN"/>
    <property type="match status" value="1"/>
</dbReference>
<dbReference type="RefSeq" id="WP_185122665.1">
    <property type="nucleotide sequence ID" value="NZ_JACJVQ010000022.1"/>
</dbReference>
<dbReference type="InterPro" id="IPR035906">
    <property type="entry name" value="MetI-like_sf"/>
</dbReference>
<keyword evidence="5 7" id="KW-1133">Transmembrane helix</keyword>
<keyword evidence="6 7" id="KW-0472">Membrane</keyword>
<sequence>MRGYRSAIYEKQESRAAFLFILPAFALLAVFIFYPMLHAFVISFQNYNLIAAEHSWSGLANYRKLFSDETFGASLWHSFYFTLVVLPVQTAISLGLALLVQKKFRGVGFFRTVYFVPVAVSFAVASTIFRLIYNKDYGMLNAVLKGIGLPALDFLSNPDISMLGIIVLCIWRAMGFVMVIFLAGLNNIPDSLYEAAHVDGANAVQRFFLVTLPLLKRTMAFVVIITTMDALKIFIPIYITTSGGPAGSTSTVVHFIYETAFKQMNMGYAAAAAFLFFFLVLIISIVQLRVFRTDVEY</sequence>
<evidence type="ECO:0000256" key="1">
    <source>
        <dbReference type="ARBA" id="ARBA00004651"/>
    </source>
</evidence>
<organism evidence="9 10">
    <name type="scientific">Cohnella thailandensis</name>
    <dbReference type="NCBI Taxonomy" id="557557"/>
    <lineage>
        <taxon>Bacteria</taxon>
        <taxon>Bacillati</taxon>
        <taxon>Bacillota</taxon>
        <taxon>Bacilli</taxon>
        <taxon>Bacillales</taxon>
        <taxon>Paenibacillaceae</taxon>
        <taxon>Cohnella</taxon>
    </lineage>
</organism>
<protein>
    <submittedName>
        <fullName evidence="9">Sugar ABC transporter permease</fullName>
    </submittedName>
</protein>
<dbReference type="PROSITE" id="PS50928">
    <property type="entry name" value="ABC_TM1"/>
    <property type="match status" value="1"/>
</dbReference>
<feature type="transmembrane region" description="Helical" evidence="7">
    <location>
        <begin position="16"/>
        <end position="37"/>
    </location>
</feature>
<feature type="domain" description="ABC transmembrane type-1" evidence="8">
    <location>
        <begin position="75"/>
        <end position="287"/>
    </location>
</feature>
<comment type="caution">
    <text evidence="9">The sequence shown here is derived from an EMBL/GenBank/DDBJ whole genome shotgun (WGS) entry which is preliminary data.</text>
</comment>
<feature type="transmembrane region" description="Helical" evidence="7">
    <location>
        <begin position="268"/>
        <end position="291"/>
    </location>
</feature>
<gene>
    <name evidence="9" type="ORF">H7B67_25250</name>
</gene>
<dbReference type="PANTHER" id="PTHR43227:SF11">
    <property type="entry name" value="BLL4140 PROTEIN"/>
    <property type="match status" value="1"/>
</dbReference>
<dbReference type="InterPro" id="IPR050809">
    <property type="entry name" value="UgpAE/MalFG_permease"/>
</dbReference>
<dbReference type="EMBL" id="JACJVQ010000022">
    <property type="protein sequence ID" value="MBB6637450.1"/>
    <property type="molecule type" value="Genomic_DNA"/>
</dbReference>
<dbReference type="Gene3D" id="1.10.3720.10">
    <property type="entry name" value="MetI-like"/>
    <property type="match status" value="1"/>
</dbReference>
<keyword evidence="4 7" id="KW-0812">Transmembrane</keyword>